<dbReference type="AlphaFoldDB" id="A0AA39WHQ5"/>
<comment type="caution">
    <text evidence="1">The sequence shown here is derived from an EMBL/GenBank/DDBJ whole genome shotgun (WGS) entry which is preliminary data.</text>
</comment>
<organism evidence="1 2">
    <name type="scientific">Bombardia bombarda</name>
    <dbReference type="NCBI Taxonomy" id="252184"/>
    <lineage>
        <taxon>Eukaryota</taxon>
        <taxon>Fungi</taxon>
        <taxon>Dikarya</taxon>
        <taxon>Ascomycota</taxon>
        <taxon>Pezizomycotina</taxon>
        <taxon>Sordariomycetes</taxon>
        <taxon>Sordariomycetidae</taxon>
        <taxon>Sordariales</taxon>
        <taxon>Lasiosphaeriaceae</taxon>
        <taxon>Bombardia</taxon>
    </lineage>
</organism>
<name>A0AA39WHQ5_9PEZI</name>
<gene>
    <name evidence="1" type="ORF">B0T17DRAFT_656727</name>
</gene>
<proteinExistence type="predicted"/>
<dbReference type="Proteomes" id="UP001174934">
    <property type="component" value="Unassembled WGS sequence"/>
</dbReference>
<accession>A0AA39WHQ5</accession>
<dbReference type="EMBL" id="JAULSR010000006">
    <property type="protein sequence ID" value="KAK0615599.1"/>
    <property type="molecule type" value="Genomic_DNA"/>
</dbReference>
<evidence type="ECO:0000313" key="1">
    <source>
        <dbReference type="EMBL" id="KAK0615599.1"/>
    </source>
</evidence>
<evidence type="ECO:0000313" key="2">
    <source>
        <dbReference type="Proteomes" id="UP001174934"/>
    </source>
</evidence>
<reference evidence="1" key="1">
    <citation type="submission" date="2023-06" db="EMBL/GenBank/DDBJ databases">
        <title>Genome-scale phylogeny and comparative genomics of the fungal order Sordariales.</title>
        <authorList>
            <consortium name="Lawrence Berkeley National Laboratory"/>
            <person name="Hensen N."/>
            <person name="Bonometti L."/>
            <person name="Westerberg I."/>
            <person name="Brannstrom I.O."/>
            <person name="Guillou S."/>
            <person name="Cros-Aarteil S."/>
            <person name="Calhoun S."/>
            <person name="Haridas S."/>
            <person name="Kuo A."/>
            <person name="Mondo S."/>
            <person name="Pangilinan J."/>
            <person name="Riley R."/>
            <person name="LaButti K."/>
            <person name="Andreopoulos B."/>
            <person name="Lipzen A."/>
            <person name="Chen C."/>
            <person name="Yanf M."/>
            <person name="Daum C."/>
            <person name="Ng V."/>
            <person name="Clum A."/>
            <person name="Steindorff A."/>
            <person name="Ohm R."/>
            <person name="Martin F."/>
            <person name="Silar P."/>
            <person name="Natvig D."/>
            <person name="Lalanne C."/>
            <person name="Gautier V."/>
            <person name="Ament-velasquez S.L."/>
            <person name="Kruys A."/>
            <person name="Hutchinson M.I."/>
            <person name="Powell A.J."/>
            <person name="Barry K."/>
            <person name="Miller A.N."/>
            <person name="Grigoriev I.V."/>
            <person name="Debuchy R."/>
            <person name="Gladieux P."/>
            <person name="Thoren M.H."/>
            <person name="Johannesson H."/>
        </authorList>
    </citation>
    <scope>NUCLEOTIDE SEQUENCE</scope>
    <source>
        <strain evidence="1">SMH3391-2</strain>
    </source>
</reference>
<protein>
    <submittedName>
        <fullName evidence="1">Uncharacterized protein</fullName>
    </submittedName>
</protein>
<sequence>MPYYPHFAFRFLHFCVPAPSPHHTQSNWRQNLKARSTSRTACVGSVLNLIQPRQLDILRLPCQPATKTKFPVIRYDSPYLAGIYLPCHLSISLALASTISPHCGRKGNSSAKCSVQKFRIPYSDTCAGSHAKQVADPHHQSYLAPVISVSSRLFCTILPPSNRTISFTQHCLPVSRFPI</sequence>
<keyword evidence="2" id="KW-1185">Reference proteome</keyword>